<gene>
    <name evidence="1" type="ORF">AFCDBAGC_1045</name>
</gene>
<name>A0ABQ4QDF1_9HYPH</name>
<keyword evidence="2" id="KW-1185">Reference proteome</keyword>
<evidence type="ECO:0000313" key="1">
    <source>
        <dbReference type="EMBL" id="GJD43198.1"/>
    </source>
</evidence>
<proteinExistence type="predicted"/>
<comment type="caution">
    <text evidence="1">The sequence shown here is derived from an EMBL/GenBank/DDBJ whole genome shotgun (WGS) entry which is preliminary data.</text>
</comment>
<dbReference type="EMBL" id="BPQG01000010">
    <property type="protein sequence ID" value="GJD43198.1"/>
    <property type="molecule type" value="Genomic_DNA"/>
</dbReference>
<evidence type="ECO:0000313" key="2">
    <source>
        <dbReference type="Proteomes" id="UP001055117"/>
    </source>
</evidence>
<reference evidence="1 2" key="1">
    <citation type="journal article" date="2021" name="Front. Microbiol.">
        <title>Comprehensive Comparative Genomics and Phenotyping of Methylobacterium Species.</title>
        <authorList>
            <person name="Alessa O."/>
            <person name="Ogura Y."/>
            <person name="Fujitani Y."/>
            <person name="Takami H."/>
            <person name="Hayashi T."/>
            <person name="Sahin N."/>
            <person name="Tani A."/>
        </authorList>
    </citation>
    <scope>NUCLEOTIDE SEQUENCE [LARGE SCALE GENOMIC DNA]</scope>
    <source>
        <strain evidence="1 2">DSM 23679</strain>
    </source>
</reference>
<sequence length="165" mass="18028">MTYAWSMTDGDHADDGYTADDLQPHGWSPGGYVGTCKVCGGRAFGAKRVRCCRSCAVRALEAERAKPPVVERREFWWITSERWGHPNQTPAEIIFRDDVASQVFAVGADEIYRAEDCVLIERVLPAGHAAAAVEKLQAASFNTGCPRTGYVIDEAIELLQGGLPV</sequence>
<accession>A0ABQ4QDF1</accession>
<dbReference type="Proteomes" id="UP001055117">
    <property type="component" value="Unassembled WGS sequence"/>
</dbReference>
<organism evidence="1 2">
    <name type="scientific">Methylobacterium cerastii</name>
    <dbReference type="NCBI Taxonomy" id="932741"/>
    <lineage>
        <taxon>Bacteria</taxon>
        <taxon>Pseudomonadati</taxon>
        <taxon>Pseudomonadota</taxon>
        <taxon>Alphaproteobacteria</taxon>
        <taxon>Hyphomicrobiales</taxon>
        <taxon>Methylobacteriaceae</taxon>
        <taxon>Methylobacterium</taxon>
    </lineage>
</organism>
<protein>
    <submittedName>
        <fullName evidence="1">Uncharacterized protein</fullName>
    </submittedName>
</protein>
<dbReference type="RefSeq" id="WP_238271181.1">
    <property type="nucleotide sequence ID" value="NZ_BPQG01000010.1"/>
</dbReference>